<dbReference type="InterPro" id="IPR014710">
    <property type="entry name" value="RmlC-like_jellyroll"/>
</dbReference>
<evidence type="ECO:0000256" key="1">
    <source>
        <dbReference type="ARBA" id="ARBA00023125"/>
    </source>
</evidence>
<keyword evidence="1" id="KW-0238">DNA-binding</keyword>
<dbReference type="Proteomes" id="UP000673975">
    <property type="component" value="Unassembled WGS sequence"/>
</dbReference>
<evidence type="ECO:0000259" key="2">
    <source>
        <dbReference type="Pfam" id="PF02311"/>
    </source>
</evidence>
<evidence type="ECO:0000313" key="4">
    <source>
        <dbReference type="Proteomes" id="UP000673975"/>
    </source>
</evidence>
<accession>A0A8J7USM5</accession>
<dbReference type="PANTHER" id="PTHR37694:SF1">
    <property type="entry name" value="SLR8022 PROTEIN"/>
    <property type="match status" value="1"/>
</dbReference>
<dbReference type="Gene3D" id="2.60.120.10">
    <property type="entry name" value="Jelly Rolls"/>
    <property type="match status" value="1"/>
</dbReference>
<keyword evidence="4" id="KW-1185">Reference proteome</keyword>
<gene>
    <name evidence="3" type="ORF">NATSA_03270</name>
</gene>
<reference evidence="3" key="1">
    <citation type="submission" date="2021-02" db="EMBL/GenBank/DDBJ databases">
        <title>Natronogracilivirga saccharolytica gen. nov. sp. nov. a new anaerobic, haloalkiliphilic carbohydrate-fermenting bacterium from soda lake and proposing of Cyclonatronumiaceae fam. nov. in the phylum Balneolaeota.</title>
        <authorList>
            <person name="Zhilina T.N."/>
            <person name="Sorokin D.Y."/>
            <person name="Zavarzina D.G."/>
            <person name="Toshchakov S.V."/>
            <person name="Kublanov I.V."/>
        </authorList>
    </citation>
    <scope>NUCLEOTIDE SEQUENCE</scope>
    <source>
        <strain evidence="3">Z-1702</strain>
    </source>
</reference>
<dbReference type="InterPro" id="IPR011051">
    <property type="entry name" value="RmlC_Cupin_sf"/>
</dbReference>
<proteinExistence type="predicted"/>
<protein>
    <submittedName>
        <fullName evidence="3">Cupin domain-containing protein</fullName>
    </submittedName>
</protein>
<name>A0A8J7USM5_9BACT</name>
<dbReference type="SUPFAM" id="SSF51182">
    <property type="entry name" value="RmlC-like cupins"/>
    <property type="match status" value="1"/>
</dbReference>
<dbReference type="GO" id="GO:0003677">
    <property type="term" value="F:DNA binding"/>
    <property type="evidence" value="ECO:0007669"/>
    <property type="project" value="UniProtKB-KW"/>
</dbReference>
<dbReference type="InterPro" id="IPR003313">
    <property type="entry name" value="AraC-bd"/>
</dbReference>
<comment type="caution">
    <text evidence="3">The sequence shown here is derived from an EMBL/GenBank/DDBJ whole genome shotgun (WGS) entry which is preliminary data.</text>
</comment>
<evidence type="ECO:0000313" key="3">
    <source>
        <dbReference type="EMBL" id="MBP3191676.1"/>
    </source>
</evidence>
<dbReference type="GO" id="GO:0006355">
    <property type="term" value="P:regulation of DNA-templated transcription"/>
    <property type="evidence" value="ECO:0007669"/>
    <property type="project" value="InterPro"/>
</dbReference>
<sequence>MAHDIDMNEHFARTKPDRGILSETLFKNEHTSLVVMHLAPGEELNEHTSKFPVWIQTIEGDGKLKTPEEEYEMTPGGWIYLEPAEEHAVFPTSDAVLRFALIIMKKQ</sequence>
<dbReference type="AlphaFoldDB" id="A0A8J7USM5"/>
<organism evidence="3 4">
    <name type="scientific">Natronogracilivirga saccharolytica</name>
    <dbReference type="NCBI Taxonomy" id="2812953"/>
    <lineage>
        <taxon>Bacteria</taxon>
        <taxon>Pseudomonadati</taxon>
        <taxon>Balneolota</taxon>
        <taxon>Balneolia</taxon>
        <taxon>Balneolales</taxon>
        <taxon>Cyclonatronaceae</taxon>
        <taxon>Natronogracilivirga</taxon>
    </lineage>
</organism>
<dbReference type="EMBL" id="JAFIDN010000002">
    <property type="protein sequence ID" value="MBP3191676.1"/>
    <property type="molecule type" value="Genomic_DNA"/>
</dbReference>
<dbReference type="PANTHER" id="PTHR37694">
    <property type="entry name" value="SLR8022 PROTEIN"/>
    <property type="match status" value="1"/>
</dbReference>
<feature type="domain" description="AraC-type arabinose-binding/dimerisation" evidence="2">
    <location>
        <begin position="40"/>
        <end position="95"/>
    </location>
</feature>
<dbReference type="RefSeq" id="WP_210510370.1">
    <property type="nucleotide sequence ID" value="NZ_JAFIDN010000002.1"/>
</dbReference>
<dbReference type="CDD" id="cd02230">
    <property type="entry name" value="cupin_HP0902-like"/>
    <property type="match status" value="1"/>
</dbReference>
<dbReference type="Pfam" id="PF02311">
    <property type="entry name" value="AraC_binding"/>
    <property type="match status" value="1"/>
</dbReference>